<dbReference type="PROSITE" id="PS51352">
    <property type="entry name" value="THIOREDOXIN_2"/>
    <property type="match status" value="1"/>
</dbReference>
<evidence type="ECO:0000256" key="1">
    <source>
        <dbReference type="ARBA" id="ARBA00004196"/>
    </source>
</evidence>
<evidence type="ECO:0000256" key="2">
    <source>
        <dbReference type="ARBA" id="ARBA00022748"/>
    </source>
</evidence>
<sequence length="173" mass="19216">MRAKPYLVAVALVALGAGWWAERWLRPEPTGGAVPLLKDLNGETRSLAEWRGKVLVLNFWATWCPPCREELPEFQRLQEELGGQGLQFVGIAIDEPDAVRGFLNEHPVNYPIWLGDQDAPAWADRLGNRAAALPFSVVFDRAGKSVHTQTGIFPRQQVLEVVRPLLRDGVSGP</sequence>
<protein>
    <submittedName>
        <fullName evidence="5">Thiol-disulfide isomerase or thioredoxin</fullName>
    </submittedName>
</protein>
<dbReference type="InterPro" id="IPR013740">
    <property type="entry name" value="Redoxin"/>
</dbReference>
<name>A0ABP1C3V5_9GAMM</name>
<dbReference type="InterPro" id="IPR036249">
    <property type="entry name" value="Thioredoxin-like_sf"/>
</dbReference>
<reference evidence="5 6" key="1">
    <citation type="submission" date="2024-04" db="EMBL/GenBank/DDBJ databases">
        <authorList>
            <person name="Cremers G."/>
        </authorList>
    </citation>
    <scope>NUCLEOTIDE SEQUENCE [LARGE SCALE GENOMIC DNA]</scope>
    <source>
        <strain evidence="5">MeCH1-AG</strain>
    </source>
</reference>
<accession>A0ABP1C3V5</accession>
<dbReference type="EMBL" id="OZ026884">
    <property type="protein sequence ID" value="CAL1238892.1"/>
    <property type="molecule type" value="Genomic_DNA"/>
</dbReference>
<evidence type="ECO:0000313" key="6">
    <source>
        <dbReference type="Proteomes" id="UP001497493"/>
    </source>
</evidence>
<feature type="domain" description="Thioredoxin" evidence="4">
    <location>
        <begin position="25"/>
        <end position="167"/>
    </location>
</feature>
<comment type="subcellular location">
    <subcellularLocation>
        <location evidence="1">Cell envelope</location>
    </subcellularLocation>
</comment>
<dbReference type="Pfam" id="PF08534">
    <property type="entry name" value="Redoxin"/>
    <property type="match status" value="1"/>
</dbReference>
<dbReference type="PANTHER" id="PTHR42852:SF17">
    <property type="entry name" value="THIOREDOXIN-LIKE PROTEIN HI_1115"/>
    <property type="match status" value="1"/>
</dbReference>
<keyword evidence="3" id="KW-0676">Redox-active center</keyword>
<organism evidence="5 6">
    <name type="scientific">Candidatus Methylocalor cossyra</name>
    <dbReference type="NCBI Taxonomy" id="3108543"/>
    <lineage>
        <taxon>Bacteria</taxon>
        <taxon>Pseudomonadati</taxon>
        <taxon>Pseudomonadota</taxon>
        <taxon>Gammaproteobacteria</taxon>
        <taxon>Methylococcales</taxon>
        <taxon>Methylococcaceae</taxon>
        <taxon>Candidatus Methylocalor</taxon>
    </lineage>
</organism>
<proteinExistence type="predicted"/>
<evidence type="ECO:0000313" key="5">
    <source>
        <dbReference type="EMBL" id="CAL1238892.1"/>
    </source>
</evidence>
<dbReference type="PANTHER" id="PTHR42852">
    <property type="entry name" value="THIOL:DISULFIDE INTERCHANGE PROTEIN DSBE"/>
    <property type="match status" value="1"/>
</dbReference>
<gene>
    <name evidence="5" type="ORF">MECH1_V1_0111</name>
</gene>
<dbReference type="Proteomes" id="UP001497493">
    <property type="component" value="Chromosome"/>
</dbReference>
<keyword evidence="2" id="KW-0201">Cytochrome c-type biogenesis</keyword>
<evidence type="ECO:0000256" key="3">
    <source>
        <dbReference type="ARBA" id="ARBA00023284"/>
    </source>
</evidence>
<keyword evidence="5" id="KW-0413">Isomerase</keyword>
<dbReference type="PROSITE" id="PS00194">
    <property type="entry name" value="THIOREDOXIN_1"/>
    <property type="match status" value="1"/>
</dbReference>
<dbReference type="RefSeq" id="WP_348758500.1">
    <property type="nucleotide sequence ID" value="NZ_OZ026884.1"/>
</dbReference>
<dbReference type="InterPro" id="IPR017937">
    <property type="entry name" value="Thioredoxin_CS"/>
</dbReference>
<dbReference type="GO" id="GO:0016853">
    <property type="term" value="F:isomerase activity"/>
    <property type="evidence" value="ECO:0007669"/>
    <property type="project" value="UniProtKB-KW"/>
</dbReference>
<evidence type="ECO:0000259" key="4">
    <source>
        <dbReference type="PROSITE" id="PS51352"/>
    </source>
</evidence>
<dbReference type="InterPro" id="IPR050553">
    <property type="entry name" value="Thioredoxin_ResA/DsbE_sf"/>
</dbReference>
<keyword evidence="6" id="KW-1185">Reference proteome</keyword>
<dbReference type="SUPFAM" id="SSF52833">
    <property type="entry name" value="Thioredoxin-like"/>
    <property type="match status" value="1"/>
</dbReference>
<dbReference type="CDD" id="cd02966">
    <property type="entry name" value="TlpA_like_family"/>
    <property type="match status" value="1"/>
</dbReference>
<dbReference type="InterPro" id="IPR013766">
    <property type="entry name" value="Thioredoxin_domain"/>
</dbReference>
<dbReference type="Gene3D" id="3.40.30.10">
    <property type="entry name" value="Glutaredoxin"/>
    <property type="match status" value="1"/>
</dbReference>